<evidence type="ECO:0000256" key="2">
    <source>
        <dbReference type="SAM" id="MobiDB-lite"/>
    </source>
</evidence>
<feature type="transmembrane region" description="Helical" evidence="3">
    <location>
        <begin position="131"/>
        <end position="153"/>
    </location>
</feature>
<organism evidence="4 5">
    <name type="scientific">Paracoccus thiocyanatus</name>
    <dbReference type="NCBI Taxonomy" id="34006"/>
    <lineage>
        <taxon>Bacteria</taxon>
        <taxon>Pseudomonadati</taxon>
        <taxon>Pseudomonadota</taxon>
        <taxon>Alphaproteobacteria</taxon>
        <taxon>Rhodobacterales</taxon>
        <taxon>Paracoccaceae</taxon>
        <taxon>Paracoccus</taxon>
    </lineage>
</organism>
<feature type="region of interest" description="Disordered" evidence="2">
    <location>
        <begin position="1"/>
        <end position="122"/>
    </location>
</feature>
<evidence type="ECO:0000313" key="5">
    <source>
        <dbReference type="Proteomes" id="UP000323956"/>
    </source>
</evidence>
<feature type="coiled-coil region" evidence="1">
    <location>
        <begin position="227"/>
        <end position="349"/>
    </location>
</feature>
<evidence type="ECO:0008006" key="6">
    <source>
        <dbReference type="Google" id="ProtNLM"/>
    </source>
</evidence>
<dbReference type="RefSeq" id="WP_149763607.1">
    <property type="nucleotide sequence ID" value="NZ_FTMK01000001.1"/>
</dbReference>
<dbReference type="OrthoDB" id="7659420at2"/>
<keyword evidence="3" id="KW-0472">Membrane</keyword>
<name>A0A1N6NA55_9RHOB</name>
<dbReference type="Proteomes" id="UP000323956">
    <property type="component" value="Unassembled WGS sequence"/>
</dbReference>
<evidence type="ECO:0000313" key="4">
    <source>
        <dbReference type="EMBL" id="SIP88882.1"/>
    </source>
</evidence>
<dbReference type="EMBL" id="FTMK01000001">
    <property type="protein sequence ID" value="SIP88882.1"/>
    <property type="molecule type" value="Genomic_DNA"/>
</dbReference>
<gene>
    <name evidence="4" type="ORF">SAMN05421641_101213</name>
</gene>
<keyword evidence="3" id="KW-1133">Transmembrane helix</keyword>
<sequence>MKKPETNSSDNKASPEKDNRKQAASGPAIDSRPVIAGQAAPALAPESSPSVESKLVGSGGGPGAAAPKPAARKPRSESKPDAAQPAADPKPRGVPPVAKAEAPGELSQPVPPQAPPAQAEPRLAQTRRGGFVPTFLGGVVAAGLGAAAAWWALPHLPAGWQPGAAQPAPTEAQVAAARDAAIEAARAEIQAQADAFAGRASQAGADAARQALADSEAQQAAGGEAALAAQAEKLAALEKSLADLAARPATAPVVTGEGAEGLQQVLDDLTARLAAQQSRIDELSERPAVDTDAARQVQDLAAQAEALQARITAAADEAEKRISAAEAQAAALQETAQAANRRAQAASAAAALQAAIATGGPRDQALADLRAAGVEPPAALVGDVPKLAQLRTSFPAAAREGLAAALKEAPQNQGALGTIGSFLRVQTGARSVEPRQGGDPDAILSRADAAVHAGDIRGALGEIAALPQSGQAAMAGWTTGAQAWVEANAALAAMAAGSM</sequence>
<accession>A0A1N6NA55</accession>
<protein>
    <recommendedName>
        <fullName evidence="6">Inner membrane protein</fullName>
    </recommendedName>
</protein>
<dbReference type="AlphaFoldDB" id="A0A1N6NA55"/>
<evidence type="ECO:0000256" key="1">
    <source>
        <dbReference type="SAM" id="Coils"/>
    </source>
</evidence>
<keyword evidence="1" id="KW-0175">Coiled coil</keyword>
<feature type="compositionally biased region" description="Low complexity" evidence="2">
    <location>
        <begin position="39"/>
        <end position="53"/>
    </location>
</feature>
<reference evidence="4 5" key="1">
    <citation type="submission" date="2017-01" db="EMBL/GenBank/DDBJ databases">
        <authorList>
            <person name="Varghese N."/>
            <person name="Submissions S."/>
        </authorList>
    </citation>
    <scope>NUCLEOTIDE SEQUENCE [LARGE SCALE GENOMIC DNA]</scope>
    <source>
        <strain evidence="4 5">ATCC 700171</strain>
    </source>
</reference>
<proteinExistence type="predicted"/>
<keyword evidence="3" id="KW-0812">Transmembrane</keyword>
<feature type="compositionally biased region" description="Polar residues" evidence="2">
    <location>
        <begin position="1"/>
        <end position="12"/>
    </location>
</feature>
<evidence type="ECO:0000256" key="3">
    <source>
        <dbReference type="SAM" id="Phobius"/>
    </source>
</evidence>